<dbReference type="AlphaFoldDB" id="A0A246GCE8"/>
<dbReference type="PROSITE" id="PS51257">
    <property type="entry name" value="PROKAR_LIPOPROTEIN"/>
    <property type="match status" value="1"/>
</dbReference>
<organism evidence="2 3">
    <name type="scientific">Flavobacterium columnare</name>
    <dbReference type="NCBI Taxonomy" id="996"/>
    <lineage>
        <taxon>Bacteria</taxon>
        <taxon>Pseudomonadati</taxon>
        <taxon>Bacteroidota</taxon>
        <taxon>Flavobacteriia</taxon>
        <taxon>Flavobacteriales</taxon>
        <taxon>Flavobacteriaceae</taxon>
        <taxon>Flavobacterium</taxon>
    </lineage>
</organism>
<dbReference type="Pfam" id="PF10988">
    <property type="entry name" value="DUF2807"/>
    <property type="match status" value="1"/>
</dbReference>
<name>A0A246GCE8_9FLAO</name>
<evidence type="ECO:0000313" key="3">
    <source>
        <dbReference type="Proteomes" id="UP000198034"/>
    </source>
</evidence>
<dbReference type="InterPro" id="IPR021255">
    <property type="entry name" value="DUF2807"/>
</dbReference>
<evidence type="ECO:0000259" key="1">
    <source>
        <dbReference type="Pfam" id="PF10988"/>
    </source>
</evidence>
<gene>
    <name evidence="2" type="ORF">BWK62_04885</name>
</gene>
<sequence>MIKFMIHLAKAIVTAIMALIFSSCNLNINGKTIKGNGKIIKKERALTGFSKISISQDLECEVTQGPIFKVSVEADENLHEEILTEIVDGNRLKISCKNGNYINIQSKKVHITLPIIEELEASSSSELRTRGVIKSNDIRLITNSAADLTATIESEKIAIDASSSSNIVISGKAIKLSIESSSSSDIDAHNLLANNIVVNSSSSSEIKIHPLISLYADASSNSSIYYYGSPKIKKLSQSSSGTIEKQ</sequence>
<dbReference type="EMBL" id="MTCY01000009">
    <property type="protein sequence ID" value="OWP78656.1"/>
    <property type="molecule type" value="Genomic_DNA"/>
</dbReference>
<dbReference type="Proteomes" id="UP000198034">
    <property type="component" value="Unassembled WGS sequence"/>
</dbReference>
<protein>
    <recommendedName>
        <fullName evidence="1">Putative auto-transporter adhesin head GIN domain-containing protein</fullName>
    </recommendedName>
</protein>
<evidence type="ECO:0000313" key="2">
    <source>
        <dbReference type="EMBL" id="OWP78656.1"/>
    </source>
</evidence>
<dbReference type="Gene3D" id="2.160.20.120">
    <property type="match status" value="1"/>
</dbReference>
<feature type="domain" description="Putative auto-transporter adhesin head GIN" evidence="1">
    <location>
        <begin position="49"/>
        <end position="230"/>
    </location>
</feature>
<reference evidence="2 3" key="1">
    <citation type="journal article" date="2017" name="Infect. Genet. Evol.">
        <title>Comparative genome analysis of fish pathogen Flavobacterium columnare reveals extensive sequence diversity within the species.</title>
        <authorList>
            <person name="Kayansamruaj P."/>
            <person name="Dong H.T."/>
            <person name="Hirono I."/>
            <person name="Kondo H."/>
            <person name="Senapin S."/>
            <person name="Rodkhum C."/>
        </authorList>
    </citation>
    <scope>NUCLEOTIDE SEQUENCE [LARGE SCALE GENOMIC DNA]</scope>
    <source>
        <strain evidence="2 3">1214</strain>
    </source>
</reference>
<proteinExistence type="predicted"/>
<accession>A0A246GCE8</accession>
<comment type="caution">
    <text evidence="2">The sequence shown here is derived from an EMBL/GenBank/DDBJ whole genome shotgun (WGS) entry which is preliminary data.</text>
</comment>